<gene>
    <name evidence="23" type="ORF">ALQ64_04630</name>
</gene>
<evidence type="ECO:0000256" key="8">
    <source>
        <dbReference type="ARBA" id="ARBA00022741"/>
    </source>
</evidence>
<evidence type="ECO:0000256" key="21">
    <source>
        <dbReference type="ARBA" id="ARBA00065473"/>
    </source>
</evidence>
<comment type="catalytic activity">
    <reaction evidence="19">
        <text>glutathione(out) + ATP + H2O = glutathione(in) + ADP + phosphate + H(+)</text>
        <dbReference type="Rhea" id="RHEA:29791"/>
        <dbReference type="ChEBI" id="CHEBI:15377"/>
        <dbReference type="ChEBI" id="CHEBI:15378"/>
        <dbReference type="ChEBI" id="CHEBI:30616"/>
        <dbReference type="ChEBI" id="CHEBI:43474"/>
        <dbReference type="ChEBI" id="CHEBI:57925"/>
        <dbReference type="ChEBI" id="CHEBI:456216"/>
        <dbReference type="EC" id="7.4.2.10"/>
    </reaction>
</comment>
<proteinExistence type="inferred from homology"/>
<dbReference type="GO" id="GO:0015833">
    <property type="term" value="P:peptide transport"/>
    <property type="evidence" value="ECO:0007669"/>
    <property type="project" value="InterPro"/>
</dbReference>
<accession>A0A3M3KAB5</accession>
<keyword evidence="6" id="KW-0997">Cell inner membrane</keyword>
<evidence type="ECO:0000313" key="24">
    <source>
        <dbReference type="Proteomes" id="UP000281372"/>
    </source>
</evidence>
<evidence type="ECO:0000256" key="6">
    <source>
        <dbReference type="ARBA" id="ARBA00022519"/>
    </source>
</evidence>
<comment type="caution">
    <text evidence="23">The sequence shown here is derived from an EMBL/GenBank/DDBJ whole genome shotgun (WGS) entry which is preliminary data.</text>
</comment>
<comment type="subcellular location">
    <subcellularLocation>
        <location evidence="2">Cell inner membrane</location>
    </subcellularLocation>
    <subcellularLocation>
        <location evidence="1">Membrane</location>
        <topology evidence="1">Peripheral membrane protein</topology>
    </subcellularLocation>
</comment>
<keyword evidence="7" id="KW-0677">Repeat</keyword>
<dbReference type="Proteomes" id="UP000281372">
    <property type="component" value="Unassembled WGS sequence"/>
</dbReference>
<dbReference type="InterPro" id="IPR003593">
    <property type="entry name" value="AAA+_ATPase"/>
</dbReference>
<keyword evidence="11" id="KW-1278">Translocase</keyword>
<dbReference type="Pfam" id="PF00005">
    <property type="entry name" value="ABC_tran"/>
    <property type="match status" value="1"/>
</dbReference>
<dbReference type="PROSITE" id="PS00211">
    <property type="entry name" value="ABC_TRANSPORTER_1"/>
    <property type="match status" value="1"/>
</dbReference>
<dbReference type="SUPFAM" id="SSF52540">
    <property type="entry name" value="P-loop containing nucleoside triphosphate hydrolases"/>
    <property type="match status" value="1"/>
</dbReference>
<dbReference type="Pfam" id="PF08352">
    <property type="entry name" value="oligo_HPY"/>
    <property type="match status" value="1"/>
</dbReference>
<keyword evidence="8" id="KW-0547">Nucleotide-binding</keyword>
<comment type="subunit">
    <text evidence="3">The complex is composed of two ATP-binding proteins (GsiA), two transmembrane proteins (GsiC and GsiD) and a solute-binding protein (GsiB).</text>
</comment>
<dbReference type="PANTHER" id="PTHR43776">
    <property type="entry name" value="TRANSPORT ATP-BINDING PROTEIN"/>
    <property type="match status" value="1"/>
</dbReference>
<evidence type="ECO:0000259" key="22">
    <source>
        <dbReference type="PROSITE" id="PS50893"/>
    </source>
</evidence>
<comment type="function">
    <text evidence="13">Part of the ABC transporter complex GsiABCD involved in glutathione import. Responsible for energy coupling to the transport system.</text>
</comment>
<dbReference type="EC" id="7.4.2.10" evidence="16"/>
<keyword evidence="9" id="KW-0378">Hydrolase</keyword>
<dbReference type="FunFam" id="3.40.50.300:FF:000016">
    <property type="entry name" value="Oligopeptide ABC transporter ATP-binding component"/>
    <property type="match status" value="1"/>
</dbReference>
<protein>
    <recommendedName>
        <fullName evidence="17">Glutathione import ATP-binding protein GsiA</fullName>
        <ecNumber evidence="16">7.4.2.10</ecNumber>
        <ecNumber evidence="15">7.4.2.9</ecNumber>
    </recommendedName>
</protein>
<evidence type="ECO:0000256" key="13">
    <source>
        <dbReference type="ARBA" id="ARBA00037530"/>
    </source>
</evidence>
<comment type="similarity">
    <text evidence="14">Belongs to the ABC transporter superfamily. Glutathione importer (TC 3.A.1.5.11) family.</text>
</comment>
<keyword evidence="5" id="KW-1003">Cell membrane</keyword>
<evidence type="ECO:0000256" key="19">
    <source>
        <dbReference type="ARBA" id="ARBA00047640"/>
    </source>
</evidence>
<feature type="domain" description="ABC transporter" evidence="22">
    <location>
        <begin position="38"/>
        <end position="289"/>
    </location>
</feature>
<dbReference type="PROSITE" id="PS50893">
    <property type="entry name" value="ABC_TRANSPORTER_2"/>
    <property type="match status" value="1"/>
</dbReference>
<comment type="function">
    <text evidence="20">Part of the ABC transporter DppABCDF involved in the uptake of various di/tripeptides. Is also involved in the uptake of phaseolotoxin, a toxic tripeptide inhibiting the enzyme ornithine carbamoyltransferase. Responsible for energy coupling to the transport system.</text>
</comment>
<evidence type="ECO:0000256" key="17">
    <source>
        <dbReference type="ARBA" id="ARBA00041187"/>
    </source>
</evidence>
<evidence type="ECO:0000256" key="1">
    <source>
        <dbReference type="ARBA" id="ARBA00004170"/>
    </source>
</evidence>
<dbReference type="EC" id="7.4.2.9" evidence="15"/>
<evidence type="ECO:0000256" key="10">
    <source>
        <dbReference type="ARBA" id="ARBA00022840"/>
    </source>
</evidence>
<sequence length="357" mass="38194">MRRDVAANEANGRWSGGCLSLSAGGAARSGFMSGPGLLHVNDLVVRFPAPGSGFLGLNKRWVHAVNGVSLSIAAGETLGLVGESGSGKSTLGRAILRLNDITSGQIVFDYVDVAQGSGINLQRLRSETAMVFQDPSSSLNPRMTVGATLAEVLKVQRKVAASAIPARVIELLDMVGLRPEFAERKPGALSGGQCQRVGIARALAIEPRLIIADECVAALDVSIQGQIINLLLELRQRMNLAILFIAHDLAIVSRLCDRVAVMYLGRIVEEGPVEEVFLTPRHPYTAALIQAIPDIDPDRPLPGEPLQGEPPSPLHLPDGRAFHPRCRFARPTCSSLAPPTRYVGEQRYDCVLDAPVI</sequence>
<comment type="subunit">
    <text evidence="21">The complex is composed of two ATP-binding proteins (DppD and DppF), two transmembrane proteins (DppB and DppC) and a solute-binding protein (DppA1-A5). Five orthologous SBPs (DppA1-A5) are present in P.aeruginosa, which increases the substrate specificity of the DppBCDF transporter.</text>
</comment>
<keyword evidence="12" id="KW-0472">Membrane</keyword>
<evidence type="ECO:0000256" key="5">
    <source>
        <dbReference type="ARBA" id="ARBA00022475"/>
    </source>
</evidence>
<reference evidence="23 24" key="1">
    <citation type="submission" date="2018-08" db="EMBL/GenBank/DDBJ databases">
        <title>Recombination of ecologically and evolutionarily significant loci maintains genetic cohesion in the Pseudomonas syringae species complex.</title>
        <authorList>
            <person name="Dillon M."/>
            <person name="Thakur S."/>
            <person name="Almeida R.N.D."/>
            <person name="Weir B.S."/>
            <person name="Guttman D.S."/>
        </authorList>
    </citation>
    <scope>NUCLEOTIDE SEQUENCE [LARGE SCALE GENOMIC DNA]</scope>
    <source>
        <strain evidence="23 24">ICMP 2821</strain>
    </source>
</reference>
<dbReference type="InterPro" id="IPR017871">
    <property type="entry name" value="ABC_transporter-like_CS"/>
</dbReference>
<evidence type="ECO:0000256" key="20">
    <source>
        <dbReference type="ARBA" id="ARBA00058018"/>
    </source>
</evidence>
<dbReference type="SMART" id="SM00382">
    <property type="entry name" value="AAA"/>
    <property type="match status" value="1"/>
</dbReference>
<dbReference type="PANTHER" id="PTHR43776:SF15">
    <property type="entry name" value="GLUTATHIONE IMPORT ATP-BINDING PROTEIN GSIA"/>
    <property type="match status" value="1"/>
</dbReference>
<dbReference type="GO" id="GO:0055085">
    <property type="term" value="P:transmembrane transport"/>
    <property type="evidence" value="ECO:0007669"/>
    <property type="project" value="UniProtKB-ARBA"/>
</dbReference>
<comment type="catalytic activity">
    <reaction evidence="18">
        <text>a dipeptide(out) + ATP + H2O = a dipeptide(in) + ADP + phosphate + H(+)</text>
        <dbReference type="Rhea" id="RHEA:23120"/>
        <dbReference type="ChEBI" id="CHEBI:15377"/>
        <dbReference type="ChEBI" id="CHEBI:15378"/>
        <dbReference type="ChEBI" id="CHEBI:30616"/>
        <dbReference type="ChEBI" id="CHEBI:43474"/>
        <dbReference type="ChEBI" id="CHEBI:90799"/>
        <dbReference type="ChEBI" id="CHEBI:456216"/>
        <dbReference type="EC" id="7.4.2.9"/>
    </reaction>
</comment>
<evidence type="ECO:0000256" key="14">
    <source>
        <dbReference type="ARBA" id="ARBA00038416"/>
    </source>
</evidence>
<organism evidence="23 24">
    <name type="scientific">Pseudomonas cannabina</name>
    <dbReference type="NCBI Taxonomy" id="86840"/>
    <lineage>
        <taxon>Bacteria</taxon>
        <taxon>Pseudomonadati</taxon>
        <taxon>Pseudomonadota</taxon>
        <taxon>Gammaproteobacteria</taxon>
        <taxon>Pseudomonadales</taxon>
        <taxon>Pseudomonadaceae</taxon>
        <taxon>Pseudomonas</taxon>
    </lineage>
</organism>
<evidence type="ECO:0000256" key="3">
    <source>
        <dbReference type="ARBA" id="ARBA00011469"/>
    </source>
</evidence>
<name>A0A3M3KAB5_PSECA</name>
<dbReference type="InterPro" id="IPR027417">
    <property type="entry name" value="P-loop_NTPase"/>
</dbReference>
<keyword evidence="4" id="KW-0813">Transport</keyword>
<evidence type="ECO:0000256" key="16">
    <source>
        <dbReference type="ARBA" id="ARBA00039050"/>
    </source>
</evidence>
<dbReference type="CDD" id="cd03257">
    <property type="entry name" value="ABC_NikE_OppD_transporters"/>
    <property type="match status" value="1"/>
</dbReference>
<dbReference type="InterPro" id="IPR013563">
    <property type="entry name" value="Oligopep_ABC_C"/>
</dbReference>
<evidence type="ECO:0000256" key="2">
    <source>
        <dbReference type="ARBA" id="ARBA00004533"/>
    </source>
</evidence>
<dbReference type="Gene3D" id="3.40.50.300">
    <property type="entry name" value="P-loop containing nucleotide triphosphate hydrolases"/>
    <property type="match status" value="1"/>
</dbReference>
<dbReference type="AlphaFoldDB" id="A0A3M3KAB5"/>
<dbReference type="NCBIfam" id="TIGR01727">
    <property type="entry name" value="oligo_HPY"/>
    <property type="match status" value="1"/>
</dbReference>
<dbReference type="InterPro" id="IPR050319">
    <property type="entry name" value="ABC_transp_ATP-bind"/>
</dbReference>
<evidence type="ECO:0000256" key="9">
    <source>
        <dbReference type="ARBA" id="ARBA00022801"/>
    </source>
</evidence>
<evidence type="ECO:0000313" key="23">
    <source>
        <dbReference type="EMBL" id="RMN20042.1"/>
    </source>
</evidence>
<evidence type="ECO:0000256" key="7">
    <source>
        <dbReference type="ARBA" id="ARBA00022737"/>
    </source>
</evidence>
<dbReference type="InterPro" id="IPR003439">
    <property type="entry name" value="ABC_transporter-like_ATP-bd"/>
</dbReference>
<evidence type="ECO:0000256" key="11">
    <source>
        <dbReference type="ARBA" id="ARBA00022967"/>
    </source>
</evidence>
<dbReference type="GO" id="GO:0005886">
    <property type="term" value="C:plasma membrane"/>
    <property type="evidence" value="ECO:0007669"/>
    <property type="project" value="UniProtKB-SubCell"/>
</dbReference>
<dbReference type="EMBL" id="RBOW01000890">
    <property type="protein sequence ID" value="RMN20042.1"/>
    <property type="molecule type" value="Genomic_DNA"/>
</dbReference>
<evidence type="ECO:0000256" key="15">
    <source>
        <dbReference type="ARBA" id="ARBA00038852"/>
    </source>
</evidence>
<evidence type="ECO:0000256" key="4">
    <source>
        <dbReference type="ARBA" id="ARBA00022448"/>
    </source>
</evidence>
<keyword evidence="10 23" id="KW-0067">ATP-binding</keyword>
<evidence type="ECO:0000256" key="18">
    <source>
        <dbReference type="ARBA" id="ARBA00047356"/>
    </source>
</evidence>
<dbReference type="GO" id="GO:0005524">
    <property type="term" value="F:ATP binding"/>
    <property type="evidence" value="ECO:0007669"/>
    <property type="project" value="UniProtKB-KW"/>
</dbReference>
<dbReference type="GO" id="GO:0016887">
    <property type="term" value="F:ATP hydrolysis activity"/>
    <property type="evidence" value="ECO:0007669"/>
    <property type="project" value="InterPro"/>
</dbReference>
<evidence type="ECO:0000256" key="12">
    <source>
        <dbReference type="ARBA" id="ARBA00023136"/>
    </source>
</evidence>